<evidence type="ECO:0000256" key="3">
    <source>
        <dbReference type="ARBA" id="ARBA00023128"/>
    </source>
</evidence>
<dbReference type="PANTHER" id="PTHR13194:SF18">
    <property type="entry name" value="COMPLEX I INTERMEDIATE-ASSOCIATED PROTEIN 30, MITOCHONDRIAL"/>
    <property type="match status" value="1"/>
</dbReference>
<comment type="similarity">
    <text evidence="2">Belongs to the CIA30 family.</text>
</comment>
<reference evidence="7" key="1">
    <citation type="submission" date="2025-08" db="UniProtKB">
        <authorList>
            <consortium name="RefSeq"/>
        </authorList>
    </citation>
    <scope>IDENTIFICATION</scope>
    <source>
        <tissue evidence="7">Whole organism</tissue>
    </source>
</reference>
<dbReference type="GO" id="GO:0032981">
    <property type="term" value="P:mitochondrial respiratory chain complex I assembly"/>
    <property type="evidence" value="ECO:0007669"/>
    <property type="project" value="TreeGrafter"/>
</dbReference>
<evidence type="ECO:0000259" key="5">
    <source>
        <dbReference type="Pfam" id="PF08547"/>
    </source>
</evidence>
<comment type="subcellular location">
    <subcellularLocation>
        <location evidence="1">Mitochondrion</location>
    </subcellularLocation>
</comment>
<dbReference type="GeneID" id="113203511"/>
<organism evidence="6 7">
    <name type="scientific">Frankliniella occidentalis</name>
    <name type="common">Western flower thrips</name>
    <name type="synonym">Euthrips occidentalis</name>
    <dbReference type="NCBI Taxonomy" id="133901"/>
    <lineage>
        <taxon>Eukaryota</taxon>
        <taxon>Metazoa</taxon>
        <taxon>Ecdysozoa</taxon>
        <taxon>Arthropoda</taxon>
        <taxon>Hexapoda</taxon>
        <taxon>Insecta</taxon>
        <taxon>Pterygota</taxon>
        <taxon>Neoptera</taxon>
        <taxon>Paraneoptera</taxon>
        <taxon>Thysanoptera</taxon>
        <taxon>Terebrantia</taxon>
        <taxon>Thripoidea</taxon>
        <taxon>Thripidae</taxon>
        <taxon>Frankliniella</taxon>
    </lineage>
</organism>
<dbReference type="Pfam" id="PF08547">
    <property type="entry name" value="CIA30"/>
    <property type="match status" value="1"/>
</dbReference>
<dbReference type="Proteomes" id="UP000504606">
    <property type="component" value="Unplaced"/>
</dbReference>
<dbReference type="KEGG" id="foc:113203511"/>
<evidence type="ECO:0000313" key="7">
    <source>
        <dbReference type="RefSeq" id="XP_026274033.1"/>
    </source>
</evidence>
<proteinExistence type="inferred from homology"/>
<dbReference type="InterPro" id="IPR008979">
    <property type="entry name" value="Galactose-bd-like_sf"/>
</dbReference>
<dbReference type="InterPro" id="IPR039131">
    <property type="entry name" value="NDUFAF1"/>
</dbReference>
<evidence type="ECO:0000256" key="2">
    <source>
        <dbReference type="ARBA" id="ARBA00007884"/>
    </source>
</evidence>
<dbReference type="SUPFAM" id="SSF49785">
    <property type="entry name" value="Galactose-binding domain-like"/>
    <property type="match status" value="1"/>
</dbReference>
<dbReference type="AlphaFoldDB" id="A0A6J1S098"/>
<dbReference type="OrthoDB" id="42561at2759"/>
<protein>
    <submittedName>
        <fullName evidence="7">Complex I intermediate-associated protein 30, mitochondrial</fullName>
    </submittedName>
</protein>
<keyword evidence="4" id="KW-0143">Chaperone</keyword>
<sequence length="323" mass="37562">MIKVPLRCLYLPKRLLQTNLISTQQSDQRIKTQNRITNSFRTYSSKYEKYGNSRSGGSFWEPDKRGGFASKDDLTTWQHAVRGAKMVPNETKKLYNELTDYLSTDLPIEGCPQDNVVDKFFEFGNPESLERWDVSCDQDYEGGFSTANLSLMPSGTGLFSGHISTQLPKTGEIENTGYANLRYIPDLRAFGRGKYYFFGGYTHMVLRVRGDGRNYMLNLHPHVHFDLEWFNLFSYVLHTRGGPYWQETRIPFSKFFLHHKGRVQDKQFPLDTTDVKNISITLMDQNEGPYSLEVDYIGCVRDPNHKEIFAYESYQVERWTPRN</sequence>
<accession>A0A6J1S098</accession>
<dbReference type="CTD" id="100034914"/>
<dbReference type="PANTHER" id="PTHR13194">
    <property type="entry name" value="COMPLEX I INTERMEDIATE-ASSOCIATED PROTEIN 30"/>
    <property type="match status" value="1"/>
</dbReference>
<evidence type="ECO:0000256" key="4">
    <source>
        <dbReference type="ARBA" id="ARBA00023186"/>
    </source>
</evidence>
<name>A0A6J1S098_FRAOC</name>
<keyword evidence="3" id="KW-0496">Mitochondrion</keyword>
<dbReference type="GO" id="GO:0006120">
    <property type="term" value="P:mitochondrial electron transport, NADH to ubiquinone"/>
    <property type="evidence" value="ECO:0007669"/>
    <property type="project" value="TreeGrafter"/>
</dbReference>
<gene>
    <name evidence="7" type="primary">LOC113203511</name>
</gene>
<dbReference type="RefSeq" id="XP_026274033.1">
    <property type="nucleotide sequence ID" value="XM_026418248.2"/>
</dbReference>
<evidence type="ECO:0000313" key="6">
    <source>
        <dbReference type="Proteomes" id="UP000504606"/>
    </source>
</evidence>
<keyword evidence="6" id="KW-1185">Reference proteome</keyword>
<dbReference type="GO" id="GO:0005739">
    <property type="term" value="C:mitochondrion"/>
    <property type="evidence" value="ECO:0007669"/>
    <property type="project" value="UniProtKB-SubCell"/>
</dbReference>
<feature type="domain" description="NADH:ubiquinone oxidoreductase intermediate-associated protein 30" evidence="5">
    <location>
        <begin position="121"/>
        <end position="294"/>
    </location>
</feature>
<dbReference type="InterPro" id="IPR013857">
    <property type="entry name" value="NADH-UbQ_OxRdtase-assoc_prot30"/>
</dbReference>
<evidence type="ECO:0000256" key="1">
    <source>
        <dbReference type="ARBA" id="ARBA00004173"/>
    </source>
</evidence>
<dbReference type="GO" id="GO:0051082">
    <property type="term" value="F:unfolded protein binding"/>
    <property type="evidence" value="ECO:0007669"/>
    <property type="project" value="TreeGrafter"/>
</dbReference>